<dbReference type="SUPFAM" id="SSF52047">
    <property type="entry name" value="RNI-like"/>
    <property type="match status" value="1"/>
</dbReference>
<name>A0AAD6U1G4_9AGAR</name>
<comment type="caution">
    <text evidence="1">The sequence shown here is derived from an EMBL/GenBank/DDBJ whole genome shotgun (WGS) entry which is preliminary data.</text>
</comment>
<gene>
    <name evidence="1" type="ORF">B0H15DRAFT_950464</name>
</gene>
<dbReference type="Gene3D" id="3.80.10.10">
    <property type="entry name" value="Ribonuclease Inhibitor"/>
    <property type="match status" value="1"/>
</dbReference>
<dbReference type="AlphaFoldDB" id="A0AAD6U1G4"/>
<protein>
    <submittedName>
        <fullName evidence="1">Uncharacterized protein</fullName>
    </submittedName>
</protein>
<keyword evidence="2" id="KW-1185">Reference proteome</keyword>
<proteinExistence type="predicted"/>
<dbReference type="EMBL" id="JARJCN010000031">
    <property type="protein sequence ID" value="KAJ7086349.1"/>
    <property type="molecule type" value="Genomic_DNA"/>
</dbReference>
<evidence type="ECO:0000313" key="1">
    <source>
        <dbReference type="EMBL" id="KAJ7086349.1"/>
    </source>
</evidence>
<dbReference type="InterPro" id="IPR032675">
    <property type="entry name" value="LRR_dom_sf"/>
</dbReference>
<organism evidence="1 2">
    <name type="scientific">Mycena belliarum</name>
    <dbReference type="NCBI Taxonomy" id="1033014"/>
    <lineage>
        <taxon>Eukaryota</taxon>
        <taxon>Fungi</taxon>
        <taxon>Dikarya</taxon>
        <taxon>Basidiomycota</taxon>
        <taxon>Agaricomycotina</taxon>
        <taxon>Agaricomycetes</taxon>
        <taxon>Agaricomycetidae</taxon>
        <taxon>Agaricales</taxon>
        <taxon>Marasmiineae</taxon>
        <taxon>Mycenaceae</taxon>
        <taxon>Mycena</taxon>
    </lineage>
</organism>
<sequence length="299" mass="33178">MSMRSRQTDTLFLDAANKLLSYCPALRIYQLNEPGNFPLAFGGSFLNLVAVQLRGLVVLRQIALLLTKLPSLAILHLEKLEKFTGHQNATVLGTEPLADSLVGIPAPTYHLQQLQLTKTLLTSDQVRWLLSGSETLEELSLRDVEALDLPGVIGPIVGSLELTLGNFAIRDADNHLALTVPVFTKLKSLRLIGEEWPWESLLASIQPGLHELMITWSALGVAGVVAALKNNSWQPTLQKFSILFHEYTDPSEEIKLATAQAHPVSQYLEELCDGRNIALHWSLDRKPTTFANPFLHFDF</sequence>
<evidence type="ECO:0000313" key="2">
    <source>
        <dbReference type="Proteomes" id="UP001222325"/>
    </source>
</evidence>
<dbReference type="Proteomes" id="UP001222325">
    <property type="component" value="Unassembled WGS sequence"/>
</dbReference>
<reference evidence="1" key="1">
    <citation type="submission" date="2023-03" db="EMBL/GenBank/DDBJ databases">
        <title>Massive genome expansion in bonnet fungi (Mycena s.s.) driven by repeated elements and novel gene families across ecological guilds.</title>
        <authorList>
            <consortium name="Lawrence Berkeley National Laboratory"/>
            <person name="Harder C.B."/>
            <person name="Miyauchi S."/>
            <person name="Viragh M."/>
            <person name="Kuo A."/>
            <person name="Thoen E."/>
            <person name="Andreopoulos B."/>
            <person name="Lu D."/>
            <person name="Skrede I."/>
            <person name="Drula E."/>
            <person name="Henrissat B."/>
            <person name="Morin E."/>
            <person name="Kohler A."/>
            <person name="Barry K."/>
            <person name="LaButti K."/>
            <person name="Morin E."/>
            <person name="Salamov A."/>
            <person name="Lipzen A."/>
            <person name="Mereny Z."/>
            <person name="Hegedus B."/>
            <person name="Baldrian P."/>
            <person name="Stursova M."/>
            <person name="Weitz H."/>
            <person name="Taylor A."/>
            <person name="Grigoriev I.V."/>
            <person name="Nagy L.G."/>
            <person name="Martin F."/>
            <person name="Kauserud H."/>
        </authorList>
    </citation>
    <scope>NUCLEOTIDE SEQUENCE</scope>
    <source>
        <strain evidence="1">CBHHK173m</strain>
    </source>
</reference>
<accession>A0AAD6U1G4</accession>